<name>A0A369Q7A6_9SPHN</name>
<evidence type="ECO:0000256" key="1">
    <source>
        <dbReference type="SAM" id="Phobius"/>
    </source>
</evidence>
<dbReference type="EMBL" id="QBKA01000002">
    <property type="protein sequence ID" value="RDC60751.1"/>
    <property type="molecule type" value="Genomic_DNA"/>
</dbReference>
<keyword evidence="1" id="KW-0472">Membrane</keyword>
<dbReference type="RefSeq" id="WP_115366852.1">
    <property type="nucleotide sequence ID" value="NZ_QBKA01000002.1"/>
</dbReference>
<reference evidence="2 3" key="1">
    <citation type="submission" date="2018-04" db="EMBL/GenBank/DDBJ databases">
        <title>Altererythrobacter sp. HME9302 genome sequencing and assembly.</title>
        <authorList>
            <person name="Kang H."/>
            <person name="Kim H."/>
            <person name="Joh K."/>
        </authorList>
    </citation>
    <scope>NUCLEOTIDE SEQUENCE [LARGE SCALE GENOMIC DNA]</scope>
    <source>
        <strain evidence="2 3">HME9302</strain>
    </source>
</reference>
<organism evidence="2 3">
    <name type="scientific">Alteripontixanthobacter maritimus</name>
    <dbReference type="NCBI Taxonomy" id="2161824"/>
    <lineage>
        <taxon>Bacteria</taxon>
        <taxon>Pseudomonadati</taxon>
        <taxon>Pseudomonadota</taxon>
        <taxon>Alphaproteobacteria</taxon>
        <taxon>Sphingomonadales</taxon>
        <taxon>Erythrobacteraceae</taxon>
        <taxon>Alteripontixanthobacter</taxon>
    </lineage>
</organism>
<sequence>MGFGNYLIFTSEAERVGLVGLVCIGLAILAMLAERRRMKVARLDRIGWMPWTGLFLVLVVIGATMVIFGVQGLLTPE</sequence>
<proteinExistence type="predicted"/>
<keyword evidence="1" id="KW-0812">Transmembrane</keyword>
<dbReference type="OrthoDB" id="7585827at2"/>
<feature type="transmembrane region" description="Helical" evidence="1">
    <location>
        <begin position="54"/>
        <end position="74"/>
    </location>
</feature>
<comment type="caution">
    <text evidence="2">The sequence shown here is derived from an EMBL/GenBank/DDBJ whole genome shotgun (WGS) entry which is preliminary data.</text>
</comment>
<accession>A0A369Q7A6</accession>
<keyword evidence="1" id="KW-1133">Transmembrane helix</keyword>
<dbReference type="AlphaFoldDB" id="A0A369Q7A6"/>
<protein>
    <submittedName>
        <fullName evidence="2">Uncharacterized protein</fullName>
    </submittedName>
</protein>
<keyword evidence="3" id="KW-1185">Reference proteome</keyword>
<evidence type="ECO:0000313" key="2">
    <source>
        <dbReference type="EMBL" id="RDC60751.1"/>
    </source>
</evidence>
<evidence type="ECO:0000313" key="3">
    <source>
        <dbReference type="Proteomes" id="UP000253727"/>
    </source>
</evidence>
<gene>
    <name evidence="2" type="ORF">HME9302_01967</name>
</gene>
<dbReference type="Proteomes" id="UP000253727">
    <property type="component" value="Unassembled WGS sequence"/>
</dbReference>
<feature type="transmembrane region" description="Helical" evidence="1">
    <location>
        <begin position="16"/>
        <end position="33"/>
    </location>
</feature>